<proteinExistence type="predicted"/>
<protein>
    <submittedName>
        <fullName evidence="1">Uncharacterized protein</fullName>
    </submittedName>
</protein>
<comment type="caution">
    <text evidence="1">The sequence shown here is derived from an EMBL/GenBank/DDBJ whole genome shotgun (WGS) entry which is preliminary data.</text>
</comment>
<evidence type="ECO:0000313" key="2">
    <source>
        <dbReference type="Proteomes" id="UP001519460"/>
    </source>
</evidence>
<evidence type="ECO:0000313" key="1">
    <source>
        <dbReference type="EMBL" id="KAK7442573.1"/>
    </source>
</evidence>
<gene>
    <name evidence="1" type="ORF">BaRGS_00040512</name>
</gene>
<organism evidence="1 2">
    <name type="scientific">Batillaria attramentaria</name>
    <dbReference type="NCBI Taxonomy" id="370345"/>
    <lineage>
        <taxon>Eukaryota</taxon>
        <taxon>Metazoa</taxon>
        <taxon>Spiralia</taxon>
        <taxon>Lophotrochozoa</taxon>
        <taxon>Mollusca</taxon>
        <taxon>Gastropoda</taxon>
        <taxon>Caenogastropoda</taxon>
        <taxon>Sorbeoconcha</taxon>
        <taxon>Cerithioidea</taxon>
        <taxon>Batillariidae</taxon>
        <taxon>Batillaria</taxon>
    </lineage>
</organism>
<reference evidence="1 2" key="1">
    <citation type="journal article" date="2023" name="Sci. Data">
        <title>Genome assembly of the Korean intertidal mud-creeper Batillaria attramentaria.</title>
        <authorList>
            <person name="Patra A.K."/>
            <person name="Ho P.T."/>
            <person name="Jun S."/>
            <person name="Lee S.J."/>
            <person name="Kim Y."/>
            <person name="Won Y.J."/>
        </authorList>
    </citation>
    <scope>NUCLEOTIDE SEQUENCE [LARGE SCALE GENOMIC DNA]</scope>
    <source>
        <strain evidence="1">Wonlab-2016</strain>
    </source>
</reference>
<name>A0ABD0J0R0_9CAEN</name>
<dbReference type="Proteomes" id="UP001519460">
    <property type="component" value="Unassembled WGS sequence"/>
</dbReference>
<dbReference type="EMBL" id="JACVVK020000831">
    <property type="protein sequence ID" value="KAK7442573.1"/>
    <property type="molecule type" value="Genomic_DNA"/>
</dbReference>
<keyword evidence="2" id="KW-1185">Reference proteome</keyword>
<sequence>MKGPFQTSMGKKAHSVTIHSTLHCTQLVRKVTSILVNGHGALRYNKRQHATMIRSKTYIQSGSQLTYSDASKSKPMCYQTRSVKHHALAY</sequence>
<accession>A0ABD0J0R0</accession>
<dbReference type="AlphaFoldDB" id="A0ABD0J0R0"/>